<dbReference type="Pfam" id="PF25137">
    <property type="entry name" value="ADH_Fe_C"/>
    <property type="match status" value="1"/>
</dbReference>
<feature type="region of interest" description="Disordered" evidence="4">
    <location>
        <begin position="1"/>
        <end position="22"/>
    </location>
</feature>
<evidence type="ECO:0000259" key="6">
    <source>
        <dbReference type="Pfam" id="PF25137"/>
    </source>
</evidence>
<protein>
    <submittedName>
        <fullName evidence="7">Maleylacetate reductase</fullName>
    </submittedName>
</protein>
<dbReference type="CDD" id="cd08177">
    <property type="entry name" value="MAR"/>
    <property type="match status" value="1"/>
</dbReference>
<evidence type="ECO:0000259" key="5">
    <source>
        <dbReference type="Pfam" id="PF00465"/>
    </source>
</evidence>
<organism evidence="7 8">
    <name type="scientific">Antrihabitans stalagmiti</name>
    <dbReference type="NCBI Taxonomy" id="2799499"/>
    <lineage>
        <taxon>Bacteria</taxon>
        <taxon>Bacillati</taxon>
        <taxon>Actinomycetota</taxon>
        <taxon>Actinomycetes</taxon>
        <taxon>Mycobacteriales</taxon>
        <taxon>Nocardiaceae</taxon>
        <taxon>Antrihabitans</taxon>
    </lineage>
</organism>
<dbReference type="EMBL" id="JAEMNV010000008">
    <property type="protein sequence ID" value="MBJ8341851.1"/>
    <property type="molecule type" value="Genomic_DNA"/>
</dbReference>
<sequence length="390" mass="40961">MRPSGQRSSQTGSPITSRTVHGREKGVSELHFEHESLPQRVCFASGEARAMLARVVARLKGSRVMVIASARDADRATQITADLPVVHRHTEVAMHVPVQTAKRARAAAGEHDVDVLVCLGGGSAIGLAKAIALTTGIPIVAVPTTYAGSEATTVWGLTEDGHKTTGVDPRVLPWAVIYDAELTMSLPVPMSVASGLNAVAHCMDSMWGPRADPIDRAVAQEGIRALSIGLPQIVADPGGLGGREQVLYGAYLAGVAFSSAGSGLHHKICHVLGGTYNLPHAQTHAVVLPYVLAFNTPAAPEAANRIATALGSTDALDGLQELRQRLGAPKALRDYGFDASNIDAAGAAILSVVPNNNPRPVTTGDLHRLLYGAWQGTDPTTITYDTESRR</sequence>
<dbReference type="Pfam" id="PF00465">
    <property type="entry name" value="Fe-ADH"/>
    <property type="match status" value="1"/>
</dbReference>
<reference evidence="7" key="1">
    <citation type="submission" date="2020-12" db="EMBL/GenBank/DDBJ databases">
        <title>Antrihabitans popcorni sp. nov. and Antrihabitans auranticaus sp. nov., isolated from a larva cave.</title>
        <authorList>
            <person name="Lee S.D."/>
            <person name="Kim I.S."/>
        </authorList>
    </citation>
    <scope>NUCLEOTIDE SEQUENCE</scope>
    <source>
        <strain evidence="7">YC3-6</strain>
    </source>
</reference>
<dbReference type="InterPro" id="IPR034786">
    <property type="entry name" value="MAR"/>
</dbReference>
<evidence type="ECO:0000313" key="8">
    <source>
        <dbReference type="Proteomes" id="UP000655868"/>
    </source>
</evidence>
<evidence type="ECO:0000313" key="7">
    <source>
        <dbReference type="EMBL" id="MBJ8341851.1"/>
    </source>
</evidence>
<keyword evidence="3" id="KW-0520">NAD</keyword>
<proteinExistence type="inferred from homology"/>
<evidence type="ECO:0000256" key="4">
    <source>
        <dbReference type="SAM" id="MobiDB-lite"/>
    </source>
</evidence>
<feature type="domain" description="Alcohol dehydrogenase iron-type/glycerol dehydrogenase GldA" evidence="5">
    <location>
        <begin position="38"/>
        <end position="179"/>
    </location>
</feature>
<feature type="compositionally biased region" description="Polar residues" evidence="4">
    <location>
        <begin position="1"/>
        <end position="19"/>
    </location>
</feature>
<dbReference type="AlphaFoldDB" id="A0A934U5V4"/>
<keyword evidence="2" id="KW-0560">Oxidoreductase</keyword>
<feature type="domain" description="Fe-containing alcohol dehydrogenase-like C-terminal" evidence="6">
    <location>
        <begin position="192"/>
        <end position="371"/>
    </location>
</feature>
<keyword evidence="8" id="KW-1185">Reference proteome</keyword>
<dbReference type="GO" id="GO:0018506">
    <property type="term" value="F:maleylacetate reductase activity"/>
    <property type="evidence" value="ECO:0007669"/>
    <property type="project" value="InterPro"/>
</dbReference>
<dbReference type="InterPro" id="IPR001670">
    <property type="entry name" value="ADH_Fe/GldA"/>
</dbReference>
<dbReference type="SUPFAM" id="SSF56796">
    <property type="entry name" value="Dehydroquinate synthase-like"/>
    <property type="match status" value="1"/>
</dbReference>
<dbReference type="GO" id="GO:0046872">
    <property type="term" value="F:metal ion binding"/>
    <property type="evidence" value="ECO:0007669"/>
    <property type="project" value="InterPro"/>
</dbReference>
<evidence type="ECO:0000256" key="1">
    <source>
        <dbReference type="ARBA" id="ARBA00007358"/>
    </source>
</evidence>
<dbReference type="PANTHER" id="PTHR11496:SF102">
    <property type="entry name" value="ALCOHOL DEHYDROGENASE 4"/>
    <property type="match status" value="1"/>
</dbReference>
<dbReference type="InterPro" id="IPR056798">
    <property type="entry name" value="ADH_Fe_C"/>
</dbReference>
<name>A0A934U5V4_9NOCA</name>
<comment type="similarity">
    <text evidence="1">Belongs to the iron-containing alcohol dehydrogenase family.</text>
</comment>
<evidence type="ECO:0000256" key="2">
    <source>
        <dbReference type="ARBA" id="ARBA00023002"/>
    </source>
</evidence>
<dbReference type="Proteomes" id="UP000655868">
    <property type="component" value="Unassembled WGS sequence"/>
</dbReference>
<gene>
    <name evidence="7" type="ORF">JGU71_23475</name>
</gene>
<evidence type="ECO:0000256" key="3">
    <source>
        <dbReference type="ARBA" id="ARBA00023027"/>
    </source>
</evidence>
<dbReference type="Gene3D" id="3.40.50.1970">
    <property type="match status" value="1"/>
</dbReference>
<dbReference type="InterPro" id="IPR039697">
    <property type="entry name" value="Alcohol_dehydrogenase_Fe"/>
</dbReference>
<dbReference type="Gene3D" id="1.20.1090.10">
    <property type="entry name" value="Dehydroquinate synthase-like - alpha domain"/>
    <property type="match status" value="1"/>
</dbReference>
<comment type="caution">
    <text evidence="7">The sequence shown here is derived from an EMBL/GenBank/DDBJ whole genome shotgun (WGS) entry which is preliminary data.</text>
</comment>
<dbReference type="GO" id="GO:0004022">
    <property type="term" value="F:alcohol dehydrogenase (NAD+) activity"/>
    <property type="evidence" value="ECO:0007669"/>
    <property type="project" value="TreeGrafter"/>
</dbReference>
<accession>A0A934U5V4</accession>
<dbReference type="PANTHER" id="PTHR11496">
    <property type="entry name" value="ALCOHOL DEHYDROGENASE"/>
    <property type="match status" value="1"/>
</dbReference>